<protein>
    <submittedName>
        <fullName evidence="1">Uncharacterized protein</fullName>
    </submittedName>
</protein>
<dbReference type="EMBL" id="JAPZBO010000010">
    <property type="protein sequence ID" value="KAJ5299330.1"/>
    <property type="molecule type" value="Genomic_DNA"/>
</dbReference>
<reference evidence="1" key="2">
    <citation type="journal article" date="2023" name="IMA Fungus">
        <title>Comparative genomic study of the Penicillium genus elucidates a diverse pangenome and 15 lateral gene transfer events.</title>
        <authorList>
            <person name="Petersen C."/>
            <person name="Sorensen T."/>
            <person name="Nielsen M.R."/>
            <person name="Sondergaard T.E."/>
            <person name="Sorensen J.L."/>
            <person name="Fitzpatrick D.A."/>
            <person name="Frisvad J.C."/>
            <person name="Nielsen K.L."/>
        </authorList>
    </citation>
    <scope>NUCLEOTIDE SEQUENCE</scope>
    <source>
        <strain evidence="1">IBT 21472</strain>
    </source>
</reference>
<evidence type="ECO:0000313" key="2">
    <source>
        <dbReference type="Proteomes" id="UP001147746"/>
    </source>
</evidence>
<accession>A0A9W9GFV6</accession>
<dbReference type="Proteomes" id="UP001147746">
    <property type="component" value="Unassembled WGS sequence"/>
</dbReference>
<sequence>MRSGRVSGSTQPIMSNMEADPEVKADVDRMILDYLTCVAINQTLSVAENANETADSNESEEADWLIDAVGAFRSILPEKSLHRDLDIKLRILAVAHQIRHYMPTQEHRSREGCSPLSAIGIEFMELCATAVHKVSETRWFETGAQFVAQAVIEEKYEGGTPTPSESLSQMCTWAPNDPVRNSKWIQILQRCTNELPEHSNVSLARSDIDHKFPFEKFRSGVLVFLFDLISTLDSPLLIELERGQVGNLTRNETQCLRERIGLR</sequence>
<proteinExistence type="predicted"/>
<name>A0A9W9GFV6_9EURO</name>
<organism evidence="1 2">
    <name type="scientific">Penicillium atrosanguineum</name>
    <dbReference type="NCBI Taxonomy" id="1132637"/>
    <lineage>
        <taxon>Eukaryota</taxon>
        <taxon>Fungi</taxon>
        <taxon>Dikarya</taxon>
        <taxon>Ascomycota</taxon>
        <taxon>Pezizomycotina</taxon>
        <taxon>Eurotiomycetes</taxon>
        <taxon>Eurotiomycetidae</taxon>
        <taxon>Eurotiales</taxon>
        <taxon>Aspergillaceae</taxon>
        <taxon>Penicillium</taxon>
    </lineage>
</organism>
<gene>
    <name evidence="1" type="ORF">N7476_010887</name>
</gene>
<keyword evidence="2" id="KW-1185">Reference proteome</keyword>
<evidence type="ECO:0000313" key="1">
    <source>
        <dbReference type="EMBL" id="KAJ5299330.1"/>
    </source>
</evidence>
<dbReference type="AlphaFoldDB" id="A0A9W9GFV6"/>
<dbReference type="OrthoDB" id="4149149at2759"/>
<comment type="caution">
    <text evidence="1">The sequence shown here is derived from an EMBL/GenBank/DDBJ whole genome shotgun (WGS) entry which is preliminary data.</text>
</comment>
<reference evidence="1" key="1">
    <citation type="submission" date="2022-12" db="EMBL/GenBank/DDBJ databases">
        <authorList>
            <person name="Petersen C."/>
        </authorList>
    </citation>
    <scope>NUCLEOTIDE SEQUENCE</scope>
    <source>
        <strain evidence="1">IBT 21472</strain>
    </source>
</reference>